<keyword evidence="4" id="KW-1185">Reference proteome</keyword>
<dbReference type="InterPro" id="IPR005064">
    <property type="entry name" value="BUG"/>
</dbReference>
<dbReference type="Pfam" id="PF03401">
    <property type="entry name" value="TctC"/>
    <property type="match status" value="1"/>
</dbReference>
<evidence type="ECO:0000256" key="1">
    <source>
        <dbReference type="ARBA" id="ARBA00006987"/>
    </source>
</evidence>
<dbReference type="CDD" id="cd13578">
    <property type="entry name" value="PBP2_Bug27"/>
    <property type="match status" value="1"/>
</dbReference>
<dbReference type="PIRSF" id="PIRSF017082">
    <property type="entry name" value="YflP"/>
    <property type="match status" value="1"/>
</dbReference>
<dbReference type="Proteomes" id="UP000214603">
    <property type="component" value="Unassembled WGS sequence"/>
</dbReference>
<keyword evidence="2" id="KW-0732">Signal</keyword>
<dbReference type="RefSeq" id="WP_088603713.1">
    <property type="nucleotide sequence ID" value="NZ_NJIH01000007.1"/>
</dbReference>
<dbReference type="OrthoDB" id="8627838at2"/>
<evidence type="ECO:0008006" key="5">
    <source>
        <dbReference type="Google" id="ProtNLM"/>
    </source>
</evidence>
<proteinExistence type="inferred from homology"/>
<evidence type="ECO:0000256" key="2">
    <source>
        <dbReference type="SAM" id="SignalP"/>
    </source>
</evidence>
<dbReference type="Gene3D" id="3.40.190.150">
    <property type="entry name" value="Bordetella uptake gene, domain 1"/>
    <property type="match status" value="1"/>
</dbReference>
<organism evidence="3 4">
    <name type="scientific">Candidimonas nitroreducens</name>
    <dbReference type="NCBI Taxonomy" id="683354"/>
    <lineage>
        <taxon>Bacteria</taxon>
        <taxon>Pseudomonadati</taxon>
        <taxon>Pseudomonadota</taxon>
        <taxon>Betaproteobacteria</taxon>
        <taxon>Burkholderiales</taxon>
        <taxon>Alcaligenaceae</taxon>
        <taxon>Candidimonas</taxon>
    </lineage>
</organism>
<protein>
    <recommendedName>
        <fullName evidence="5">ABC transporter substrate-binding protein</fullName>
    </recommendedName>
</protein>
<evidence type="ECO:0000313" key="4">
    <source>
        <dbReference type="Proteomes" id="UP000214603"/>
    </source>
</evidence>
<sequence length="326" mass="34285">MNKSLYTTLRRAALMLAVAVVPAAHAADAWPSKPIHLIVPYAAGGPTDIAARVIAHGLGESLKTPVIVENKGGGNGFIGALHTAKSPADGYTVMMSSLAMAINPLLYEKVPYDPNKDFVPLSLVLTIPMVAVVNPKVLPVDSVPALVSYLKAHPGSVNYASSGTGGSSHLIAEYFKASTGTTMTHVAYRGSGPALVGLVAGEVQVMFDALLSTAPQIKSGNLRMLAVATSKRLPDYPNVPTIAESLGTDFEASSWYGMYAPAGTPPDIVQKLSAEINKTLKTPEVKKRLSDLGAVTIGSTPQALADYQRAEQAKWRKVIEAGKIKL</sequence>
<comment type="caution">
    <text evidence="3">The sequence shown here is derived from an EMBL/GenBank/DDBJ whole genome shotgun (WGS) entry which is preliminary data.</text>
</comment>
<feature type="signal peptide" evidence="2">
    <location>
        <begin position="1"/>
        <end position="26"/>
    </location>
</feature>
<feature type="chain" id="PRO_5012398007" description="ABC transporter substrate-binding protein" evidence="2">
    <location>
        <begin position="27"/>
        <end position="326"/>
    </location>
</feature>
<evidence type="ECO:0000313" key="3">
    <source>
        <dbReference type="EMBL" id="OWT58982.1"/>
    </source>
</evidence>
<comment type="similarity">
    <text evidence="1">Belongs to the UPF0065 (bug) family.</text>
</comment>
<accession>A0A225MDW0</accession>
<dbReference type="AlphaFoldDB" id="A0A225MDW0"/>
<dbReference type="PANTHER" id="PTHR42928:SF5">
    <property type="entry name" value="BLR1237 PROTEIN"/>
    <property type="match status" value="1"/>
</dbReference>
<dbReference type="SUPFAM" id="SSF53850">
    <property type="entry name" value="Periplasmic binding protein-like II"/>
    <property type="match status" value="1"/>
</dbReference>
<dbReference type="InterPro" id="IPR042100">
    <property type="entry name" value="Bug_dom1"/>
</dbReference>
<reference evidence="4" key="1">
    <citation type="submission" date="2017-06" db="EMBL/GenBank/DDBJ databases">
        <title>Herbaspirillum phytohormonus sp. nov., isolated from the root nodule of Robinia pseudoacacia in lead-zinc mine.</title>
        <authorList>
            <person name="Fan M."/>
            <person name="Lin Y."/>
        </authorList>
    </citation>
    <scope>NUCLEOTIDE SEQUENCE [LARGE SCALE GENOMIC DNA]</scope>
    <source>
        <strain evidence="4">SC-089</strain>
    </source>
</reference>
<name>A0A225MDW0_9BURK</name>
<gene>
    <name evidence="3" type="ORF">CEY11_12335</name>
</gene>
<dbReference type="EMBL" id="NJIH01000007">
    <property type="protein sequence ID" value="OWT58982.1"/>
    <property type="molecule type" value="Genomic_DNA"/>
</dbReference>
<dbReference type="Gene3D" id="3.40.190.10">
    <property type="entry name" value="Periplasmic binding protein-like II"/>
    <property type="match status" value="1"/>
</dbReference>
<dbReference type="PANTHER" id="PTHR42928">
    <property type="entry name" value="TRICARBOXYLATE-BINDING PROTEIN"/>
    <property type="match status" value="1"/>
</dbReference>